<dbReference type="Gene3D" id="3.60.21.10">
    <property type="match status" value="1"/>
</dbReference>
<dbReference type="AlphaFoldDB" id="A0A6A6V940"/>
<dbReference type="InterPro" id="IPR004843">
    <property type="entry name" value="Calcineurin-like_PHP"/>
</dbReference>
<dbReference type="InterPro" id="IPR029052">
    <property type="entry name" value="Metallo-depent_PP-like"/>
</dbReference>
<dbReference type="Proteomes" id="UP000799440">
    <property type="component" value="Unassembled WGS sequence"/>
</dbReference>
<evidence type="ECO:0000259" key="1">
    <source>
        <dbReference type="Pfam" id="PF00149"/>
    </source>
</evidence>
<sequence>MCSNIPLRKTRIVCIADTHNNTPKLPKGDVLIHAGDLTNQGSYSELKKTVEWLEKADFEAKIVIAGNHDITLDAAFYEEHKANWKWPAPQHPAACKSLFRDSTSITYLENEAAMVYLESPAGPQTCFKVYGSPNTPRYAAWAFQYAPDEAPKIWEAIPPDADIVVTHTPPRGYGDAERKGERAGCKALLQALNRVRPMLAVSGHIHEGRGVKRVQWNNDASQKASVRQAEAWTDPGLGNNKLSLVNLTRKEGRPLDNSAALTRWERKLSLASDAPTSKLRAQHCEAAGSLEANITISTSQGVCNGPEDTTHGGAIPRNHAAIRSAIGTPAIPNDAKSISRRETVMINAAFLRPWLAGRPMQVNKPIVVDIELPVWNLAEEG</sequence>
<dbReference type="SUPFAM" id="SSF56300">
    <property type="entry name" value="Metallo-dependent phosphatases"/>
    <property type="match status" value="1"/>
</dbReference>
<evidence type="ECO:0000313" key="3">
    <source>
        <dbReference type="Proteomes" id="UP000799440"/>
    </source>
</evidence>
<dbReference type="OrthoDB" id="630188at2759"/>
<evidence type="ECO:0000313" key="2">
    <source>
        <dbReference type="EMBL" id="KAF2746593.1"/>
    </source>
</evidence>
<keyword evidence="3" id="KW-1185">Reference proteome</keyword>
<dbReference type="EMBL" id="MU006576">
    <property type="protein sequence ID" value="KAF2746593.1"/>
    <property type="molecule type" value="Genomic_DNA"/>
</dbReference>
<reference evidence="2" key="1">
    <citation type="journal article" date="2020" name="Stud. Mycol.">
        <title>101 Dothideomycetes genomes: a test case for predicting lifestyles and emergence of pathogens.</title>
        <authorList>
            <person name="Haridas S."/>
            <person name="Albert R."/>
            <person name="Binder M."/>
            <person name="Bloem J."/>
            <person name="Labutti K."/>
            <person name="Salamov A."/>
            <person name="Andreopoulos B."/>
            <person name="Baker S."/>
            <person name="Barry K."/>
            <person name="Bills G."/>
            <person name="Bluhm B."/>
            <person name="Cannon C."/>
            <person name="Castanera R."/>
            <person name="Culley D."/>
            <person name="Daum C."/>
            <person name="Ezra D."/>
            <person name="Gonzalez J."/>
            <person name="Henrissat B."/>
            <person name="Kuo A."/>
            <person name="Liang C."/>
            <person name="Lipzen A."/>
            <person name="Lutzoni F."/>
            <person name="Magnuson J."/>
            <person name="Mondo S."/>
            <person name="Nolan M."/>
            <person name="Ohm R."/>
            <person name="Pangilinan J."/>
            <person name="Park H.-J."/>
            <person name="Ramirez L."/>
            <person name="Alfaro M."/>
            <person name="Sun H."/>
            <person name="Tritt A."/>
            <person name="Yoshinaga Y."/>
            <person name="Zwiers L.-H."/>
            <person name="Turgeon B."/>
            <person name="Goodwin S."/>
            <person name="Spatafora J."/>
            <person name="Crous P."/>
            <person name="Grigoriev I."/>
        </authorList>
    </citation>
    <scope>NUCLEOTIDE SEQUENCE</scope>
    <source>
        <strain evidence="2">CBS 119925</strain>
    </source>
</reference>
<protein>
    <submittedName>
        <fullName evidence="2">Metallo-dependent phosphatase</fullName>
    </submittedName>
</protein>
<dbReference type="InterPro" id="IPR051693">
    <property type="entry name" value="UPF0046_metallophosphoest"/>
</dbReference>
<name>A0A6A6V940_9PLEO</name>
<proteinExistence type="predicted"/>
<dbReference type="GO" id="GO:0016787">
    <property type="term" value="F:hydrolase activity"/>
    <property type="evidence" value="ECO:0007669"/>
    <property type="project" value="InterPro"/>
</dbReference>
<dbReference type="PANTHER" id="PTHR12905">
    <property type="entry name" value="METALLOPHOSPHOESTERASE"/>
    <property type="match status" value="1"/>
</dbReference>
<accession>A0A6A6V940</accession>
<dbReference type="CDD" id="cd07379">
    <property type="entry name" value="MPP_239FB"/>
    <property type="match status" value="1"/>
</dbReference>
<gene>
    <name evidence="2" type="ORF">M011DRAFT_403942</name>
</gene>
<dbReference type="PANTHER" id="PTHR12905:SF16">
    <property type="entry name" value="SER_THR PROTEIN PHOSPHATASE FAMILY PROTEIN (AFU_ORTHOLOGUE AFUA_1G06000)"/>
    <property type="match status" value="1"/>
</dbReference>
<dbReference type="Pfam" id="PF00149">
    <property type="entry name" value="Metallophos"/>
    <property type="match status" value="1"/>
</dbReference>
<feature type="domain" description="Calcineurin-like phosphoesterase" evidence="1">
    <location>
        <begin position="11"/>
        <end position="207"/>
    </location>
</feature>
<organism evidence="2 3">
    <name type="scientific">Sporormia fimetaria CBS 119925</name>
    <dbReference type="NCBI Taxonomy" id="1340428"/>
    <lineage>
        <taxon>Eukaryota</taxon>
        <taxon>Fungi</taxon>
        <taxon>Dikarya</taxon>
        <taxon>Ascomycota</taxon>
        <taxon>Pezizomycotina</taxon>
        <taxon>Dothideomycetes</taxon>
        <taxon>Pleosporomycetidae</taxon>
        <taxon>Pleosporales</taxon>
        <taxon>Sporormiaceae</taxon>
        <taxon>Sporormia</taxon>
    </lineage>
</organism>